<organism evidence="1 2">
    <name type="scientific">Entomophthora muscae</name>
    <dbReference type="NCBI Taxonomy" id="34485"/>
    <lineage>
        <taxon>Eukaryota</taxon>
        <taxon>Fungi</taxon>
        <taxon>Fungi incertae sedis</taxon>
        <taxon>Zoopagomycota</taxon>
        <taxon>Entomophthoromycotina</taxon>
        <taxon>Entomophthoromycetes</taxon>
        <taxon>Entomophthorales</taxon>
        <taxon>Entomophthoraceae</taxon>
        <taxon>Entomophthora</taxon>
    </lineage>
</organism>
<name>A0ACC2SY37_9FUNG</name>
<protein>
    <submittedName>
        <fullName evidence="1">Uncharacterized protein</fullName>
    </submittedName>
</protein>
<accession>A0ACC2SY37</accession>
<dbReference type="EMBL" id="QTSX02004269">
    <property type="protein sequence ID" value="KAJ9067007.1"/>
    <property type="molecule type" value="Genomic_DNA"/>
</dbReference>
<proteinExistence type="predicted"/>
<gene>
    <name evidence="1" type="ORF">DSO57_1003713</name>
</gene>
<dbReference type="Proteomes" id="UP001165960">
    <property type="component" value="Unassembled WGS sequence"/>
</dbReference>
<reference evidence="1" key="1">
    <citation type="submission" date="2022-04" db="EMBL/GenBank/DDBJ databases">
        <title>Genome of the entomopathogenic fungus Entomophthora muscae.</title>
        <authorList>
            <person name="Elya C."/>
            <person name="Lovett B.R."/>
            <person name="Lee E."/>
            <person name="Macias A.M."/>
            <person name="Hajek A.E."/>
            <person name="De Bivort B.L."/>
            <person name="Kasson M.T."/>
            <person name="De Fine Licht H.H."/>
            <person name="Stajich J.E."/>
        </authorList>
    </citation>
    <scope>NUCLEOTIDE SEQUENCE</scope>
    <source>
        <strain evidence="1">Berkeley</strain>
    </source>
</reference>
<evidence type="ECO:0000313" key="1">
    <source>
        <dbReference type="EMBL" id="KAJ9067007.1"/>
    </source>
</evidence>
<sequence>MLLGAASSPRPALKLAPRQDPALGQGSLKQPSPALVGGWGFESPSGFCGCPCFCLAAGCGGLNPVPVPPGLALTGTLRLLTPPLCTQLSPSPALLIQELPLPAPFIFDTTYEPLATIEELSAPVLYATIDGASIIKHDPTFYMKVPISCVEPSSQDATIPVKGWRQLTDSECEALLNCLNREMAVWDIAS</sequence>
<comment type="caution">
    <text evidence="1">The sequence shown here is derived from an EMBL/GenBank/DDBJ whole genome shotgun (WGS) entry which is preliminary data.</text>
</comment>
<evidence type="ECO:0000313" key="2">
    <source>
        <dbReference type="Proteomes" id="UP001165960"/>
    </source>
</evidence>
<keyword evidence="2" id="KW-1185">Reference proteome</keyword>